<evidence type="ECO:0000256" key="1">
    <source>
        <dbReference type="ARBA" id="ARBA00001947"/>
    </source>
</evidence>
<dbReference type="InterPro" id="IPR020843">
    <property type="entry name" value="ER"/>
</dbReference>
<comment type="cofactor">
    <cofactor evidence="1">
        <name>Zn(2+)</name>
        <dbReference type="ChEBI" id="CHEBI:29105"/>
    </cofactor>
</comment>
<evidence type="ECO:0000313" key="7">
    <source>
        <dbReference type="EMBL" id="MFI9123533.1"/>
    </source>
</evidence>
<sequence length="338" mass="35777">MADAVTSIVFTGKDRVELRTGPALGPGPGEFTVRLTASLVSAGTEGICLGRLFEPGTHWDQWVSYPFSPGYSAVGTVEAVGDDVHRVRVGDRVAVRSPHASVVLVGAEDDVHLVPDGISDEEAVWFHLATIAQVGVRRAEHRLGDTVAVLGLGPVGQLAAQYARISGAAEVFAVDLSVHRTHLAVDNGAHTGLTCSAAEAREAVVRATGEGVDVVYDVTGAAPVFSEALRMTRKFGTVVVLGDTGTPGAQTLASELIVNGLTVVGAHDMHGAFRASPQARWNNQRMGELFFRYLARGEMDTASLNSHVFTPGQAEEAYRLVRARPSDLSGLVFDWTAL</sequence>
<comment type="caution">
    <text evidence="7">The sequence shown here is derived from an EMBL/GenBank/DDBJ whole genome shotgun (WGS) entry which is preliminary data.</text>
</comment>
<dbReference type="EMBL" id="JBITYT010000018">
    <property type="protein sequence ID" value="MFI9123533.1"/>
    <property type="molecule type" value="Genomic_DNA"/>
</dbReference>
<protein>
    <submittedName>
        <fullName evidence="7">Zinc-binding alcohol dehydrogenase</fullName>
    </submittedName>
</protein>
<feature type="domain" description="Enoyl reductase (ER)" evidence="6">
    <location>
        <begin position="12"/>
        <end position="324"/>
    </location>
</feature>
<keyword evidence="8" id="KW-1185">Reference proteome</keyword>
<accession>A0ABW8D104</accession>
<evidence type="ECO:0000313" key="8">
    <source>
        <dbReference type="Proteomes" id="UP001614391"/>
    </source>
</evidence>
<organism evidence="7 8">
    <name type="scientific">Streptomyces bikiniensis</name>
    <dbReference type="NCBI Taxonomy" id="1896"/>
    <lineage>
        <taxon>Bacteria</taxon>
        <taxon>Bacillati</taxon>
        <taxon>Actinomycetota</taxon>
        <taxon>Actinomycetes</taxon>
        <taxon>Kitasatosporales</taxon>
        <taxon>Streptomycetaceae</taxon>
        <taxon>Streptomyces</taxon>
    </lineage>
</organism>
<dbReference type="Gene3D" id="3.40.50.720">
    <property type="entry name" value="NAD(P)-binding Rossmann-like Domain"/>
    <property type="match status" value="1"/>
</dbReference>
<dbReference type="SUPFAM" id="SSF51735">
    <property type="entry name" value="NAD(P)-binding Rossmann-fold domains"/>
    <property type="match status" value="1"/>
</dbReference>
<dbReference type="RefSeq" id="WP_399620935.1">
    <property type="nucleotide sequence ID" value="NZ_JBITYT010000018.1"/>
</dbReference>
<dbReference type="PANTHER" id="PTHR43350:SF19">
    <property type="entry name" value="D-GULOSIDE 3-DEHYDROGENASE"/>
    <property type="match status" value="1"/>
</dbReference>
<dbReference type="Gene3D" id="3.90.180.10">
    <property type="entry name" value="Medium-chain alcohol dehydrogenases, catalytic domain"/>
    <property type="match status" value="2"/>
</dbReference>
<dbReference type="InterPro" id="IPR036291">
    <property type="entry name" value="NAD(P)-bd_dom_sf"/>
</dbReference>
<dbReference type="Pfam" id="PF08240">
    <property type="entry name" value="ADH_N"/>
    <property type="match status" value="1"/>
</dbReference>
<reference evidence="7 8" key="1">
    <citation type="submission" date="2024-10" db="EMBL/GenBank/DDBJ databases">
        <title>The Natural Products Discovery Center: Release of the First 8490 Sequenced Strains for Exploring Actinobacteria Biosynthetic Diversity.</title>
        <authorList>
            <person name="Kalkreuter E."/>
            <person name="Kautsar S.A."/>
            <person name="Yang D."/>
            <person name="Bader C.D."/>
            <person name="Teijaro C.N."/>
            <person name="Fluegel L."/>
            <person name="Davis C.M."/>
            <person name="Simpson J.R."/>
            <person name="Lauterbach L."/>
            <person name="Steele A.D."/>
            <person name="Gui C."/>
            <person name="Meng S."/>
            <person name="Li G."/>
            <person name="Viehrig K."/>
            <person name="Ye F."/>
            <person name="Su P."/>
            <person name="Kiefer A.F."/>
            <person name="Nichols A."/>
            <person name="Cepeda A.J."/>
            <person name="Yan W."/>
            <person name="Fan B."/>
            <person name="Jiang Y."/>
            <person name="Adhikari A."/>
            <person name="Zheng C.-J."/>
            <person name="Schuster L."/>
            <person name="Cowan T.M."/>
            <person name="Smanski M.J."/>
            <person name="Chevrette M.G."/>
            <person name="De Carvalho L.P.S."/>
            <person name="Shen B."/>
        </authorList>
    </citation>
    <scope>NUCLEOTIDE SEQUENCE [LARGE SCALE GENOMIC DNA]</scope>
    <source>
        <strain evidence="7 8">NPDC053346</strain>
    </source>
</reference>
<evidence type="ECO:0000259" key="6">
    <source>
        <dbReference type="SMART" id="SM00829"/>
    </source>
</evidence>
<gene>
    <name evidence="7" type="ORF">ACIGW0_29775</name>
</gene>
<evidence type="ECO:0000256" key="5">
    <source>
        <dbReference type="ARBA" id="ARBA00023002"/>
    </source>
</evidence>
<dbReference type="SMART" id="SM00829">
    <property type="entry name" value="PKS_ER"/>
    <property type="match status" value="1"/>
</dbReference>
<dbReference type="CDD" id="cd08255">
    <property type="entry name" value="2-desacetyl-2-hydroxyethyl_bacteriochlorophyllide_like"/>
    <property type="match status" value="1"/>
</dbReference>
<dbReference type="Pfam" id="PF00107">
    <property type="entry name" value="ADH_zinc_N"/>
    <property type="match status" value="1"/>
</dbReference>
<proteinExistence type="inferred from homology"/>
<keyword evidence="5" id="KW-0560">Oxidoreductase</keyword>
<dbReference type="InterPro" id="IPR013154">
    <property type="entry name" value="ADH-like_N"/>
</dbReference>
<dbReference type="Proteomes" id="UP001614391">
    <property type="component" value="Unassembled WGS sequence"/>
</dbReference>
<keyword evidence="3" id="KW-0479">Metal-binding</keyword>
<comment type="similarity">
    <text evidence="2">Belongs to the zinc-containing alcohol dehydrogenase family.</text>
</comment>
<evidence type="ECO:0000256" key="3">
    <source>
        <dbReference type="ARBA" id="ARBA00022723"/>
    </source>
</evidence>
<evidence type="ECO:0000256" key="2">
    <source>
        <dbReference type="ARBA" id="ARBA00008072"/>
    </source>
</evidence>
<dbReference type="SUPFAM" id="SSF50129">
    <property type="entry name" value="GroES-like"/>
    <property type="match status" value="1"/>
</dbReference>
<name>A0ABW8D104_STRBI</name>
<evidence type="ECO:0000256" key="4">
    <source>
        <dbReference type="ARBA" id="ARBA00022833"/>
    </source>
</evidence>
<dbReference type="PANTHER" id="PTHR43350">
    <property type="entry name" value="NAD-DEPENDENT ALCOHOL DEHYDROGENASE"/>
    <property type="match status" value="1"/>
</dbReference>
<dbReference type="InterPro" id="IPR011032">
    <property type="entry name" value="GroES-like_sf"/>
</dbReference>
<keyword evidence="4" id="KW-0862">Zinc</keyword>
<dbReference type="InterPro" id="IPR013149">
    <property type="entry name" value="ADH-like_C"/>
</dbReference>